<evidence type="ECO:0000313" key="2">
    <source>
        <dbReference type="Proteomes" id="UP000176253"/>
    </source>
</evidence>
<dbReference type="STRING" id="1798383.A3D78_05800"/>
<dbReference type="Proteomes" id="UP000176253">
    <property type="component" value="Unassembled WGS sequence"/>
</dbReference>
<name>A0A1F6A2P5_9BACT</name>
<sequence length="201" mass="23271">MATLNKLNNWYQIDFKIEGSAKMTLQKIAKLIYALKRQTLINKWFYLFENTNIRIRFNSTKPSDLDAVISELAQQFGLVGVPEKPFEPYTESTDMFASLAIVETFANVMSELSEFTIQRFENKVHFSNYRLVERLSHCIFNNVYGLPTEEYFLLKRILERIGGNLDNLNDNPEQTVLDDSLKISTTQEITIKITALKVPTK</sequence>
<protein>
    <submittedName>
        <fullName evidence="1">Uncharacterized protein</fullName>
    </submittedName>
</protein>
<evidence type="ECO:0000313" key="1">
    <source>
        <dbReference type="EMBL" id="OGG18941.1"/>
    </source>
</evidence>
<comment type="caution">
    <text evidence="1">The sequence shown here is derived from an EMBL/GenBank/DDBJ whole genome shotgun (WGS) entry which is preliminary data.</text>
</comment>
<accession>A0A1F6A2P5</accession>
<reference evidence="1 2" key="1">
    <citation type="journal article" date="2016" name="Nat. Commun.">
        <title>Thousands of microbial genomes shed light on interconnected biogeochemical processes in an aquifer system.</title>
        <authorList>
            <person name="Anantharaman K."/>
            <person name="Brown C.T."/>
            <person name="Hug L.A."/>
            <person name="Sharon I."/>
            <person name="Castelle C.J."/>
            <person name="Probst A.J."/>
            <person name="Thomas B.C."/>
            <person name="Singh A."/>
            <person name="Wilkins M.J."/>
            <person name="Karaoz U."/>
            <person name="Brodie E.L."/>
            <person name="Williams K.H."/>
            <person name="Hubbard S.S."/>
            <person name="Banfield J.F."/>
        </authorList>
    </citation>
    <scope>NUCLEOTIDE SEQUENCE [LARGE SCALE GENOMIC DNA]</scope>
</reference>
<organism evidence="1 2">
    <name type="scientific">Candidatus Gottesmanbacteria bacterium RIFCSPHIGHO2_02_FULL_39_14</name>
    <dbReference type="NCBI Taxonomy" id="1798383"/>
    <lineage>
        <taxon>Bacteria</taxon>
        <taxon>Candidatus Gottesmaniibacteriota</taxon>
    </lineage>
</organism>
<dbReference type="EMBL" id="MFJM01000012">
    <property type="protein sequence ID" value="OGG18941.1"/>
    <property type="molecule type" value="Genomic_DNA"/>
</dbReference>
<proteinExistence type="predicted"/>
<gene>
    <name evidence="1" type="ORF">A3D78_05800</name>
</gene>
<dbReference type="AlphaFoldDB" id="A0A1F6A2P5"/>